<dbReference type="PANTHER" id="PTHR42756:SF1">
    <property type="entry name" value="TRANSCRIPTIONAL REPRESSOR OF EMRAB OPERON"/>
    <property type="match status" value="1"/>
</dbReference>
<feature type="domain" description="HTH marR-type" evidence="4">
    <location>
        <begin position="5"/>
        <end position="142"/>
    </location>
</feature>
<evidence type="ECO:0000256" key="3">
    <source>
        <dbReference type="ARBA" id="ARBA00023163"/>
    </source>
</evidence>
<dbReference type="PANTHER" id="PTHR42756">
    <property type="entry name" value="TRANSCRIPTIONAL REGULATOR, MARR"/>
    <property type="match status" value="1"/>
</dbReference>
<protein>
    <submittedName>
        <fullName evidence="5">MarR family transcriptional regulator</fullName>
    </submittedName>
</protein>
<keyword evidence="1" id="KW-0805">Transcription regulation</keyword>
<name>A0AAE3J564_9FIRM</name>
<dbReference type="GO" id="GO:0003677">
    <property type="term" value="F:DNA binding"/>
    <property type="evidence" value="ECO:0007669"/>
    <property type="project" value="UniProtKB-KW"/>
</dbReference>
<keyword evidence="2" id="KW-0238">DNA-binding</keyword>
<evidence type="ECO:0000259" key="4">
    <source>
        <dbReference type="PROSITE" id="PS50995"/>
    </source>
</evidence>
<organism evidence="5 6">
    <name type="scientific">Fusicatenibacter faecihominis</name>
    <dbReference type="NCBI Taxonomy" id="2881276"/>
    <lineage>
        <taxon>Bacteria</taxon>
        <taxon>Bacillati</taxon>
        <taxon>Bacillota</taxon>
        <taxon>Clostridia</taxon>
        <taxon>Lachnospirales</taxon>
        <taxon>Lachnospiraceae</taxon>
        <taxon>Fusicatenibacter</taxon>
    </lineage>
</organism>
<dbReference type="EMBL" id="JAJEPR010000001">
    <property type="protein sequence ID" value="MCC2188430.1"/>
    <property type="molecule type" value="Genomic_DNA"/>
</dbReference>
<gene>
    <name evidence="5" type="ORF">LKD71_01100</name>
</gene>
<dbReference type="AlphaFoldDB" id="A0AAE3J564"/>
<dbReference type="RefSeq" id="WP_227614020.1">
    <property type="nucleotide sequence ID" value="NZ_JAJEPR010000001.1"/>
</dbReference>
<dbReference type="PROSITE" id="PS50995">
    <property type="entry name" value="HTH_MARR_2"/>
    <property type="match status" value="1"/>
</dbReference>
<dbReference type="InterPro" id="IPR036388">
    <property type="entry name" value="WH-like_DNA-bd_sf"/>
</dbReference>
<dbReference type="Gene3D" id="1.10.10.10">
    <property type="entry name" value="Winged helix-like DNA-binding domain superfamily/Winged helix DNA-binding domain"/>
    <property type="match status" value="1"/>
</dbReference>
<evidence type="ECO:0000313" key="5">
    <source>
        <dbReference type="EMBL" id="MCC2188430.1"/>
    </source>
</evidence>
<dbReference type="Proteomes" id="UP001197875">
    <property type="component" value="Unassembled WGS sequence"/>
</dbReference>
<reference evidence="5 6" key="1">
    <citation type="submission" date="2021-10" db="EMBL/GenBank/DDBJ databases">
        <title>Anaerobic single-cell dispensing facilitates the cultivation of human gut bacteria.</title>
        <authorList>
            <person name="Afrizal A."/>
        </authorList>
    </citation>
    <scope>NUCLEOTIDE SEQUENCE [LARGE SCALE GENOMIC DNA]</scope>
    <source>
        <strain evidence="5 6">CLA-AA-H277</strain>
    </source>
</reference>
<sequence>MGRDRREVGHEIHVLSNMIGRKIDEEKRQRNMGDVSPVQTWVIRYLHDHKGQEICQRDLERDFNITRSTVTGILQLMEKKGYIVRVSVPTDARLKQILLTNQGEALYYEFRDHIQTMEKLLVQGMTEEEIDQLIFLLGKIRKNLTT</sequence>
<dbReference type="SMART" id="SM00347">
    <property type="entry name" value="HTH_MARR"/>
    <property type="match status" value="1"/>
</dbReference>
<accession>A0AAE3J564</accession>
<keyword evidence="6" id="KW-1185">Reference proteome</keyword>
<dbReference type="SUPFAM" id="SSF46785">
    <property type="entry name" value="Winged helix' DNA-binding domain"/>
    <property type="match status" value="1"/>
</dbReference>
<evidence type="ECO:0000256" key="1">
    <source>
        <dbReference type="ARBA" id="ARBA00023015"/>
    </source>
</evidence>
<keyword evidence="3" id="KW-0804">Transcription</keyword>
<proteinExistence type="predicted"/>
<comment type="caution">
    <text evidence="5">The sequence shown here is derived from an EMBL/GenBank/DDBJ whole genome shotgun (WGS) entry which is preliminary data.</text>
</comment>
<evidence type="ECO:0000256" key="2">
    <source>
        <dbReference type="ARBA" id="ARBA00023125"/>
    </source>
</evidence>
<dbReference type="PRINTS" id="PR00598">
    <property type="entry name" value="HTHMARR"/>
</dbReference>
<dbReference type="InterPro" id="IPR000835">
    <property type="entry name" value="HTH_MarR-typ"/>
</dbReference>
<dbReference type="Pfam" id="PF12802">
    <property type="entry name" value="MarR_2"/>
    <property type="match status" value="1"/>
</dbReference>
<dbReference type="InterPro" id="IPR036390">
    <property type="entry name" value="WH_DNA-bd_sf"/>
</dbReference>
<dbReference type="GO" id="GO:0003700">
    <property type="term" value="F:DNA-binding transcription factor activity"/>
    <property type="evidence" value="ECO:0007669"/>
    <property type="project" value="InterPro"/>
</dbReference>
<evidence type="ECO:0000313" key="6">
    <source>
        <dbReference type="Proteomes" id="UP001197875"/>
    </source>
</evidence>